<dbReference type="RefSeq" id="WP_270680000.1">
    <property type="nucleotide sequence ID" value="NZ_JAQFWP010000053.1"/>
</dbReference>
<organism evidence="1 2">
    <name type="scientific">Nocardiopsis suaedae</name>
    <dbReference type="NCBI Taxonomy" id="3018444"/>
    <lineage>
        <taxon>Bacteria</taxon>
        <taxon>Bacillati</taxon>
        <taxon>Actinomycetota</taxon>
        <taxon>Actinomycetes</taxon>
        <taxon>Streptosporangiales</taxon>
        <taxon>Nocardiopsidaceae</taxon>
        <taxon>Nocardiopsis</taxon>
    </lineage>
</organism>
<dbReference type="Proteomes" id="UP001165685">
    <property type="component" value="Unassembled WGS sequence"/>
</dbReference>
<dbReference type="InterPro" id="IPR037914">
    <property type="entry name" value="SpoVT-AbrB_sf"/>
</dbReference>
<protein>
    <submittedName>
        <fullName evidence="1">AbrB/MazE/SpoVT family DNA-binding domain-containing protein</fullName>
    </submittedName>
</protein>
<keyword evidence="2" id="KW-1185">Reference proteome</keyword>
<comment type="caution">
    <text evidence="1">The sequence shown here is derived from an EMBL/GenBank/DDBJ whole genome shotgun (WGS) entry which is preliminary data.</text>
</comment>
<reference evidence="1" key="1">
    <citation type="submission" date="2023-01" db="EMBL/GenBank/DDBJ databases">
        <title>Draft genome sequence of Nocardiopsis sp. LSu2-4 isolated from halophytes.</title>
        <authorList>
            <person name="Duangmal K."/>
            <person name="Chantavorakit T."/>
        </authorList>
    </citation>
    <scope>NUCLEOTIDE SEQUENCE</scope>
    <source>
        <strain evidence="1">LSu2-4</strain>
    </source>
</reference>
<dbReference type="SUPFAM" id="SSF89447">
    <property type="entry name" value="AbrB/MazE/MraZ-like"/>
    <property type="match status" value="1"/>
</dbReference>
<accession>A0ABT4TRN7</accession>
<evidence type="ECO:0000313" key="1">
    <source>
        <dbReference type="EMBL" id="MDA2807371.1"/>
    </source>
</evidence>
<name>A0ABT4TRN7_9ACTN</name>
<gene>
    <name evidence="1" type="ORF">O4U47_22885</name>
</gene>
<sequence length="107" mass="12176">MSTKHDRSDCRTHTRVRAVMRRKDHVALPRDAAEALHIREGDDLEFAINADGEVVLRGMTVVPADQAWFWESSWQEGEREATAQIAEGGLEEFDSAESMFDSLDEER</sequence>
<dbReference type="GO" id="GO:0003677">
    <property type="term" value="F:DNA binding"/>
    <property type="evidence" value="ECO:0007669"/>
    <property type="project" value="UniProtKB-KW"/>
</dbReference>
<proteinExistence type="predicted"/>
<keyword evidence="1" id="KW-0238">DNA-binding</keyword>
<evidence type="ECO:0000313" key="2">
    <source>
        <dbReference type="Proteomes" id="UP001165685"/>
    </source>
</evidence>
<dbReference type="EMBL" id="JAQFWP010000053">
    <property type="protein sequence ID" value="MDA2807371.1"/>
    <property type="molecule type" value="Genomic_DNA"/>
</dbReference>